<dbReference type="AlphaFoldDB" id="A0A2L1U8S1"/>
<dbReference type="EMBL" id="CP019655">
    <property type="protein sequence ID" value="AVF24559.1"/>
    <property type="molecule type" value="Genomic_DNA"/>
</dbReference>
<proteinExistence type="predicted"/>
<reference evidence="2" key="1">
    <citation type="submission" date="2017-02" db="EMBL/GenBank/DDBJ databases">
        <title>Delineation of Paenibacillus larvae strains originating from foulbrood outbreaks.</title>
        <authorList>
            <person name="Beims H."/>
            <person name="Bunk B."/>
            <person name="Sproeer C."/>
            <person name="Mohr K.I."/>
            <person name="Pradella S."/>
            <person name="Guenther G."/>
            <person name="Rohde M."/>
            <person name="von der Ohe W."/>
            <person name="Steinert M."/>
        </authorList>
    </citation>
    <scope>NUCLEOTIDE SEQUENCE [LARGE SCALE GENOMIC DNA]</scope>
    <source>
        <strain evidence="2">Eric_III</strain>
    </source>
</reference>
<dbReference type="RefSeq" id="WP_077996554.1">
    <property type="nucleotide sequence ID" value="NZ_CP019655.1"/>
</dbReference>
<accession>A0A2L1U8S1</accession>
<organism evidence="1 2">
    <name type="scientific">Paenibacillus larvae subsp. larvae</name>
    <dbReference type="NCBI Taxonomy" id="147375"/>
    <lineage>
        <taxon>Bacteria</taxon>
        <taxon>Bacillati</taxon>
        <taxon>Bacillota</taxon>
        <taxon>Bacilli</taxon>
        <taxon>Bacillales</taxon>
        <taxon>Paenibacillaceae</taxon>
        <taxon>Paenibacillus</taxon>
    </lineage>
</organism>
<name>A0A2L1U8S1_9BACL</name>
<protein>
    <submittedName>
        <fullName evidence="1">Uncharacterized protein</fullName>
    </submittedName>
</protein>
<dbReference type="Proteomes" id="UP000239833">
    <property type="component" value="Chromosome"/>
</dbReference>
<sequence length="122" mass="14174">MLEVYAQLGMMPNQRVIFFSKTETLIELFAGSVISNTLMLRVMGVEQVTTNGLGHIKIVGRQDGILELLESVTKRQGNTQELLDVTFSHDLYRTKFSFYLSEEQQKELYDLQCWMLRCPWSF</sequence>
<evidence type="ECO:0000313" key="1">
    <source>
        <dbReference type="EMBL" id="AVF24559.1"/>
    </source>
</evidence>
<dbReference type="GeneID" id="64217191"/>
<evidence type="ECO:0000313" key="2">
    <source>
        <dbReference type="Proteomes" id="UP000239833"/>
    </source>
</evidence>
<gene>
    <name evidence="1" type="ORF">ERICIII_00314</name>
</gene>